<evidence type="ECO:0000313" key="3">
    <source>
        <dbReference type="EMBL" id="KRS11934.1"/>
    </source>
</evidence>
<dbReference type="NCBIfam" id="TIGR00696">
    <property type="entry name" value="wecG_tagA_cpsF"/>
    <property type="match status" value="1"/>
</dbReference>
<keyword evidence="2 3" id="KW-0808">Transferase</keyword>
<dbReference type="CDD" id="cd06533">
    <property type="entry name" value="Glyco_transf_WecG_TagA"/>
    <property type="match status" value="1"/>
</dbReference>
<comment type="caution">
    <text evidence="3">The sequence shown here is derived from an EMBL/GenBank/DDBJ whole genome shotgun (WGS) entry which is preliminary data.</text>
</comment>
<dbReference type="InterPro" id="IPR004629">
    <property type="entry name" value="WecG_TagA_CpsF"/>
</dbReference>
<sequence length="258" mass="27946">MPLDDLKDRYNPMNLVNVATWQELLDAVATRLRAGQGFSVATLNLDHVVKLHNEVRFQEAYQQQTYVVADGNPIVWLRRLMRQPVELIPGSELVQPLCAMAAEMNVPVALFGSTDDTLSRAADRLANAHDGLRIVLCISPPMGFDPDSTAADETLQQVASSGAGLCFVAMGAPKQEIFAARGCDIAPDCGFVSIGAGLDFIAGSQRRAPKWVQQIAMEWLWRMASNPGRLARRYGACAAILPGLAWKALSAASGNKPK</sequence>
<dbReference type="PANTHER" id="PTHR34136">
    <property type="match status" value="1"/>
</dbReference>
<protein>
    <submittedName>
        <fullName evidence="3">Glycosyl transferase</fullName>
    </submittedName>
</protein>
<dbReference type="AlphaFoldDB" id="A0A0T5NT63"/>
<keyword evidence="4" id="KW-1185">Reference proteome</keyword>
<dbReference type="Pfam" id="PF03808">
    <property type="entry name" value="Glyco_tran_WecG"/>
    <property type="match status" value="1"/>
</dbReference>
<dbReference type="RefSeq" id="WP_057794580.1">
    <property type="nucleotide sequence ID" value="NZ_LAXJ01000016.1"/>
</dbReference>
<proteinExistence type="predicted"/>
<dbReference type="STRING" id="1641875.XM53_14470"/>
<reference evidence="3 4" key="1">
    <citation type="submission" date="2015-04" db="EMBL/GenBank/DDBJ databases">
        <title>The draft genome sequence of Roseovarius sp.R12b.</title>
        <authorList>
            <person name="Li G."/>
            <person name="Lai Q."/>
            <person name="Shao Z."/>
            <person name="Yan P."/>
        </authorList>
    </citation>
    <scope>NUCLEOTIDE SEQUENCE [LARGE SCALE GENOMIC DNA]</scope>
    <source>
        <strain evidence="3 4">R12B</strain>
    </source>
</reference>
<evidence type="ECO:0000313" key="4">
    <source>
        <dbReference type="Proteomes" id="UP000051295"/>
    </source>
</evidence>
<gene>
    <name evidence="3" type="ORF">XM53_14470</name>
</gene>
<dbReference type="PATRIC" id="fig|1641875.4.peg.697"/>
<organism evidence="3 4">
    <name type="scientific">Roseovarius atlanticus</name>
    <dbReference type="NCBI Taxonomy" id="1641875"/>
    <lineage>
        <taxon>Bacteria</taxon>
        <taxon>Pseudomonadati</taxon>
        <taxon>Pseudomonadota</taxon>
        <taxon>Alphaproteobacteria</taxon>
        <taxon>Rhodobacterales</taxon>
        <taxon>Roseobacteraceae</taxon>
        <taxon>Roseovarius</taxon>
    </lineage>
</organism>
<keyword evidence="1" id="KW-0328">Glycosyltransferase</keyword>
<evidence type="ECO:0000256" key="1">
    <source>
        <dbReference type="ARBA" id="ARBA00022676"/>
    </source>
</evidence>
<name>A0A0T5NT63_9RHOB</name>
<evidence type="ECO:0000256" key="2">
    <source>
        <dbReference type="ARBA" id="ARBA00022679"/>
    </source>
</evidence>
<accession>A0A0T5NT63</accession>
<dbReference type="Proteomes" id="UP000051295">
    <property type="component" value="Unassembled WGS sequence"/>
</dbReference>
<dbReference type="PANTHER" id="PTHR34136:SF1">
    <property type="entry name" value="UDP-N-ACETYL-D-MANNOSAMINURONIC ACID TRANSFERASE"/>
    <property type="match status" value="1"/>
</dbReference>
<dbReference type="GO" id="GO:0016758">
    <property type="term" value="F:hexosyltransferase activity"/>
    <property type="evidence" value="ECO:0007669"/>
    <property type="project" value="TreeGrafter"/>
</dbReference>
<dbReference type="EMBL" id="LAXJ01000016">
    <property type="protein sequence ID" value="KRS11934.1"/>
    <property type="molecule type" value="Genomic_DNA"/>
</dbReference>